<dbReference type="GO" id="GO:0003700">
    <property type="term" value="F:DNA-binding transcription factor activity"/>
    <property type="evidence" value="ECO:0007669"/>
    <property type="project" value="InterPro"/>
</dbReference>
<name>F9CWI0_9ARCH</name>
<keyword evidence="3" id="KW-1185">Reference proteome</keyword>
<evidence type="ECO:0000313" key="2">
    <source>
        <dbReference type="EMBL" id="EGP93632.1"/>
    </source>
</evidence>
<dbReference type="AlphaFoldDB" id="F9CWI0"/>
<dbReference type="Pfam" id="PF12840">
    <property type="entry name" value="HTH_20"/>
    <property type="match status" value="1"/>
</dbReference>
<reference evidence="2 3" key="1">
    <citation type="journal article" date="2011" name="J. Bacteriol.">
        <title>Genome Sequence of an Ammonia-Oxidizing Soil Archaeon, "Candidatus Nitrosoarchaeum koreensis" MY1.</title>
        <authorList>
            <person name="Kim B.K."/>
            <person name="Jung M.Y."/>
            <person name="Yu D.S."/>
            <person name="Park S.J."/>
            <person name="Oh T.K."/>
            <person name="Rhee S.K."/>
            <person name="Kim J.F."/>
        </authorList>
    </citation>
    <scope>NUCLEOTIDE SEQUENCE [LARGE SCALE GENOMIC DNA]</scope>
    <source>
        <strain evidence="2 3">MY1</strain>
    </source>
</reference>
<dbReference type="GeneID" id="56063231"/>
<gene>
    <name evidence="2" type="ORF">MY1_0870</name>
</gene>
<evidence type="ECO:0000259" key="1">
    <source>
        <dbReference type="SMART" id="SM00418"/>
    </source>
</evidence>
<dbReference type="Proteomes" id="UP000004440">
    <property type="component" value="Unassembled WGS sequence"/>
</dbReference>
<sequence>MSTLLEKEIKVNRILTTSVQHARAIEDPARSKIIEILYHRALSADQISSELKKTGYKKALTTVRHHLDILKEAGLIEIAKIEESRGAITKFYSTSTKLLGYAAPDDFDSKYSKVIDNTSVKIEKILRSITPKTAKTKKAKGGNSADYSQYLVMEIMNRAMTNIMENSSKDHE</sequence>
<dbReference type="STRING" id="1001994.MY1_0870"/>
<dbReference type="OrthoDB" id="371687at2157"/>
<dbReference type="RefSeq" id="WP_007550433.1">
    <property type="nucleotide sequence ID" value="NZ_AFPU01000001.1"/>
</dbReference>
<dbReference type="PATRIC" id="fig|1001994.6.peg.857"/>
<feature type="domain" description="HTH arsR-type" evidence="1">
    <location>
        <begin position="20"/>
        <end position="104"/>
    </location>
</feature>
<dbReference type="SUPFAM" id="SSF46785">
    <property type="entry name" value="Winged helix' DNA-binding domain"/>
    <property type="match status" value="1"/>
</dbReference>
<organism evidence="2 3">
    <name type="scientific">Nitrosarchaeum koreense MY1</name>
    <dbReference type="NCBI Taxonomy" id="1001994"/>
    <lineage>
        <taxon>Archaea</taxon>
        <taxon>Nitrososphaerota</taxon>
        <taxon>Nitrososphaeria</taxon>
        <taxon>Nitrosopumilales</taxon>
        <taxon>Nitrosopumilaceae</taxon>
        <taxon>Nitrosarchaeum</taxon>
    </lineage>
</organism>
<dbReference type="InterPro" id="IPR036390">
    <property type="entry name" value="WH_DNA-bd_sf"/>
</dbReference>
<dbReference type="EMBL" id="AFPU01000001">
    <property type="protein sequence ID" value="EGP93632.1"/>
    <property type="molecule type" value="Genomic_DNA"/>
</dbReference>
<protein>
    <submittedName>
        <fullName evidence="2">Transcriptional regulator, ArsR family</fullName>
    </submittedName>
</protein>
<accession>F9CWI0</accession>
<dbReference type="InterPro" id="IPR001845">
    <property type="entry name" value="HTH_ArsR_DNA-bd_dom"/>
</dbReference>
<dbReference type="CDD" id="cd00090">
    <property type="entry name" value="HTH_ARSR"/>
    <property type="match status" value="1"/>
</dbReference>
<dbReference type="InterPro" id="IPR036388">
    <property type="entry name" value="WH-like_DNA-bd_sf"/>
</dbReference>
<dbReference type="Gene3D" id="1.10.10.10">
    <property type="entry name" value="Winged helix-like DNA-binding domain superfamily/Winged helix DNA-binding domain"/>
    <property type="match status" value="1"/>
</dbReference>
<evidence type="ECO:0000313" key="3">
    <source>
        <dbReference type="Proteomes" id="UP000004440"/>
    </source>
</evidence>
<dbReference type="InterPro" id="IPR011991">
    <property type="entry name" value="ArsR-like_HTH"/>
</dbReference>
<comment type="caution">
    <text evidence="2">The sequence shown here is derived from an EMBL/GenBank/DDBJ whole genome shotgun (WGS) entry which is preliminary data.</text>
</comment>
<proteinExistence type="predicted"/>
<dbReference type="SMART" id="SM00418">
    <property type="entry name" value="HTH_ARSR"/>
    <property type="match status" value="1"/>
</dbReference>